<dbReference type="Proteomes" id="UP000016620">
    <property type="component" value="Unassembled WGS sequence"/>
</dbReference>
<evidence type="ECO:0000313" key="2">
    <source>
        <dbReference type="Proteomes" id="UP000016620"/>
    </source>
</evidence>
<dbReference type="PATRIC" id="fig|1242968.3.peg.1096"/>
<dbReference type="AlphaFoldDB" id="U2EXV5"/>
<reference evidence="1 2" key="1">
    <citation type="journal article" date="2013" name="BMC Genomics">
        <title>Comparative genomics of Campylobacter concisus isolates reveals genetic diversity and provides insights into disease association.</title>
        <authorList>
            <person name="Deshpande N.P."/>
            <person name="Kaakoush N.O."/>
            <person name="Wilkins M.R."/>
            <person name="Mitchell H.M."/>
        </authorList>
    </citation>
    <scope>NUCLEOTIDE SEQUENCE [LARGE SCALE GENOMIC DNA]</scope>
    <source>
        <strain evidence="1 2">UNSWCS</strain>
    </source>
</reference>
<name>U2EXV5_9BACT</name>
<sequence>MSFGSHSTLTPKSNLLIFKISTIICKINTKDKNGYTKIWQ</sequence>
<organism evidence="1 2">
    <name type="scientific">Campylobacter concisus UNSWCS</name>
    <dbReference type="NCBI Taxonomy" id="1242968"/>
    <lineage>
        <taxon>Bacteria</taxon>
        <taxon>Pseudomonadati</taxon>
        <taxon>Campylobacterota</taxon>
        <taxon>Epsilonproteobacteria</taxon>
        <taxon>Campylobacterales</taxon>
        <taxon>Campylobacteraceae</taxon>
        <taxon>Campylobacter</taxon>
    </lineage>
</organism>
<evidence type="ECO:0000313" key="1">
    <source>
        <dbReference type="EMBL" id="ERJ29001.1"/>
    </source>
</evidence>
<dbReference type="EMBL" id="ANNG01000017">
    <property type="protein sequence ID" value="ERJ29001.1"/>
    <property type="molecule type" value="Genomic_DNA"/>
</dbReference>
<proteinExistence type="predicted"/>
<accession>U2EXV5</accession>
<protein>
    <submittedName>
        <fullName evidence="1">Uncharacterized protein</fullName>
    </submittedName>
</protein>
<comment type="caution">
    <text evidence="1">The sequence shown here is derived from an EMBL/GenBank/DDBJ whole genome shotgun (WGS) entry which is preliminary data.</text>
</comment>
<gene>
    <name evidence="1" type="ORF">UNSWCS_1498</name>
</gene>